<dbReference type="EMBL" id="CP148074">
    <property type="protein sequence ID" value="WXL24952.1"/>
    <property type="molecule type" value="Genomic_DNA"/>
</dbReference>
<dbReference type="SUPFAM" id="SSF56024">
    <property type="entry name" value="Phospholipase D/nuclease"/>
    <property type="match status" value="2"/>
</dbReference>
<dbReference type="CDD" id="cd09110">
    <property type="entry name" value="PLDc_CLS_1"/>
    <property type="match status" value="1"/>
</dbReference>
<feature type="domain" description="PLD phosphodiesterase" evidence="1">
    <location>
        <begin position="294"/>
        <end position="320"/>
    </location>
</feature>
<dbReference type="Proteomes" id="UP001476583">
    <property type="component" value="Chromosome"/>
</dbReference>
<evidence type="ECO:0000313" key="2">
    <source>
        <dbReference type="EMBL" id="WXL24952.1"/>
    </source>
</evidence>
<keyword evidence="3" id="KW-1185">Reference proteome</keyword>
<reference evidence="2 3" key="1">
    <citation type="submission" date="2024-03" db="EMBL/GenBank/DDBJ databases">
        <title>Complete genome of BD2.</title>
        <authorList>
            <person name="Cao G."/>
        </authorList>
    </citation>
    <scope>NUCLEOTIDE SEQUENCE [LARGE SCALE GENOMIC DNA]</scope>
    <source>
        <strain evidence="2 3">BD2</strain>
    </source>
</reference>
<dbReference type="Gene3D" id="3.30.870.10">
    <property type="entry name" value="Endonuclease Chain A"/>
    <property type="match status" value="2"/>
</dbReference>
<accession>A0ABZ2REA6</accession>
<dbReference type="PANTHER" id="PTHR21248:SF23">
    <property type="entry name" value="CARDIOLIPIN SYNTHASE B"/>
    <property type="match status" value="1"/>
</dbReference>
<evidence type="ECO:0000259" key="1">
    <source>
        <dbReference type="PROSITE" id="PS50035"/>
    </source>
</evidence>
<dbReference type="InterPro" id="IPR025202">
    <property type="entry name" value="PLD-like_dom"/>
</dbReference>
<sequence length="388" mass="44970">MAHDVFPWRADNKLELLVDGPQFFPRMLERIHAAQGLIDLELYLVESGACTTTLLDALCAAAERGVRVRCLFDAFGCKGLNAADRLRLDEAAVDVRWYNPLRWKDGRLNFHRDHRKLLLVDRQYAYVGGTGSTDEFWHPSAPISDWHEVMVEVTGALVLDWQLLFDRQWHEYQLIQSLQALRPKMPMRLKNMPALPRGRTGLGRVAYADGSQHRDILLALLLALKFARTRVWLATPYFLPTLRVRRGLRKAAARGVDVCLLLTGQHTDHPPVRFAGQRYYGSLLKAGVRIFEYQPRFLHLKMVLVDDWVSVGSCNFDHWNLRFNLDANIEALDADFTASVAESFKRDFADSKEITRAVWKTRPRWLRLRQWIWGALDQWLIKLLDRRK</sequence>
<protein>
    <submittedName>
        <fullName evidence="2">Phosphatidylserine/phosphatidylglycerophosphate/ cardiolipin synthase family protein</fullName>
    </submittedName>
</protein>
<dbReference type="InterPro" id="IPR001736">
    <property type="entry name" value="PLipase_D/transphosphatidylase"/>
</dbReference>
<dbReference type="PROSITE" id="PS50035">
    <property type="entry name" value="PLD"/>
    <property type="match status" value="2"/>
</dbReference>
<organism evidence="2 3">
    <name type="scientific">Ectopseudomonas mendocina</name>
    <name type="common">Pseudomonas mendocina</name>
    <dbReference type="NCBI Taxonomy" id="300"/>
    <lineage>
        <taxon>Bacteria</taxon>
        <taxon>Pseudomonadati</taxon>
        <taxon>Pseudomonadota</taxon>
        <taxon>Gammaproteobacteria</taxon>
        <taxon>Pseudomonadales</taxon>
        <taxon>Pseudomonadaceae</taxon>
        <taxon>Ectopseudomonas</taxon>
    </lineage>
</organism>
<dbReference type="CDD" id="cd09159">
    <property type="entry name" value="PLDc_ybhO_like_2"/>
    <property type="match status" value="1"/>
</dbReference>
<evidence type="ECO:0000313" key="3">
    <source>
        <dbReference type="Proteomes" id="UP001476583"/>
    </source>
</evidence>
<proteinExistence type="predicted"/>
<feature type="domain" description="PLD phosphodiesterase" evidence="1">
    <location>
        <begin position="109"/>
        <end position="136"/>
    </location>
</feature>
<dbReference type="SMART" id="SM00155">
    <property type="entry name" value="PLDc"/>
    <property type="match status" value="2"/>
</dbReference>
<gene>
    <name evidence="2" type="ORF">WG219_16800</name>
</gene>
<name>A0ABZ2REA6_ECTME</name>
<dbReference type="PANTHER" id="PTHR21248">
    <property type="entry name" value="CARDIOLIPIN SYNTHASE"/>
    <property type="match status" value="1"/>
</dbReference>
<dbReference type="Pfam" id="PF13091">
    <property type="entry name" value="PLDc_2"/>
    <property type="match status" value="2"/>
</dbReference>